<dbReference type="InterPro" id="IPR000390">
    <property type="entry name" value="Small_drug/metabolite_transptr"/>
</dbReference>
<feature type="transmembrane region" description="Helical" evidence="11">
    <location>
        <begin position="6"/>
        <end position="23"/>
    </location>
</feature>
<feature type="transmembrane region" description="Helical" evidence="11">
    <location>
        <begin position="58"/>
        <end position="76"/>
    </location>
</feature>
<evidence type="ECO:0000256" key="6">
    <source>
        <dbReference type="ARBA" id="ARBA00022692"/>
    </source>
</evidence>
<evidence type="ECO:0000256" key="5">
    <source>
        <dbReference type="ARBA" id="ARBA00022556"/>
    </source>
</evidence>
<dbReference type="Proteomes" id="UP000064137">
    <property type="component" value="Chromosome"/>
</dbReference>
<evidence type="ECO:0000313" key="14">
    <source>
        <dbReference type="Proteomes" id="UP000064137"/>
    </source>
</evidence>
<dbReference type="InterPro" id="IPR000620">
    <property type="entry name" value="EamA_dom"/>
</dbReference>
<dbReference type="SUPFAM" id="SSF103481">
    <property type="entry name" value="Multidrug resistance efflux transporter EmrE"/>
    <property type="match status" value="2"/>
</dbReference>
<evidence type="ECO:0000256" key="2">
    <source>
        <dbReference type="ARBA" id="ARBA00022475"/>
    </source>
</evidence>
<dbReference type="RefSeq" id="WP_059313252.1">
    <property type="nucleotide sequence ID" value="NZ_CP013987.1"/>
</dbReference>
<protein>
    <recommendedName>
        <fullName evidence="12">EamA domain-containing protein</fullName>
    </recommendedName>
</protein>
<organism evidence="13 14">
    <name type="scientific">Pseudomonas oryzihabitans</name>
    <dbReference type="NCBI Taxonomy" id="47885"/>
    <lineage>
        <taxon>Bacteria</taxon>
        <taxon>Pseudomonadati</taxon>
        <taxon>Pseudomonadota</taxon>
        <taxon>Gammaproteobacteria</taxon>
        <taxon>Pseudomonadales</taxon>
        <taxon>Pseudomonadaceae</taxon>
        <taxon>Pseudomonas</taxon>
    </lineage>
</organism>
<dbReference type="GO" id="GO:0022857">
    <property type="term" value="F:transmembrane transporter activity"/>
    <property type="evidence" value="ECO:0007669"/>
    <property type="project" value="InterPro"/>
</dbReference>
<evidence type="ECO:0000256" key="9">
    <source>
        <dbReference type="ARBA" id="ARBA00023098"/>
    </source>
</evidence>
<keyword evidence="9" id="KW-0443">Lipid metabolism</keyword>
<dbReference type="Pfam" id="PF00892">
    <property type="entry name" value="EamA"/>
    <property type="match status" value="2"/>
</dbReference>
<evidence type="ECO:0000256" key="3">
    <source>
        <dbReference type="ARBA" id="ARBA00022516"/>
    </source>
</evidence>
<feature type="transmembrane region" description="Helical" evidence="11">
    <location>
        <begin position="30"/>
        <end position="52"/>
    </location>
</feature>
<keyword evidence="10 11" id="KW-0472">Membrane</keyword>
<keyword evidence="5" id="KW-0441">Lipid A biosynthesis</keyword>
<evidence type="ECO:0000256" key="11">
    <source>
        <dbReference type="SAM" id="Phobius"/>
    </source>
</evidence>
<evidence type="ECO:0000256" key="8">
    <source>
        <dbReference type="ARBA" id="ARBA00022989"/>
    </source>
</evidence>
<dbReference type="InterPro" id="IPR037185">
    <property type="entry name" value="EmrE-like"/>
</dbReference>
<feature type="transmembrane region" description="Helical" evidence="11">
    <location>
        <begin position="142"/>
        <end position="162"/>
    </location>
</feature>
<keyword evidence="7" id="KW-0448">Lipopolysaccharide biosynthesis</keyword>
<dbReference type="AlphaFoldDB" id="A0A0U4WLQ7"/>
<dbReference type="KEGG" id="por:APT59_01570"/>
<feature type="domain" description="EamA" evidence="12">
    <location>
        <begin position="147"/>
        <end position="278"/>
    </location>
</feature>
<dbReference type="GO" id="GO:0009103">
    <property type="term" value="P:lipopolysaccharide biosynthetic process"/>
    <property type="evidence" value="ECO:0007669"/>
    <property type="project" value="UniProtKB-KW"/>
</dbReference>
<feature type="transmembrane region" description="Helical" evidence="11">
    <location>
        <begin position="262"/>
        <end position="280"/>
    </location>
</feature>
<evidence type="ECO:0000259" key="12">
    <source>
        <dbReference type="Pfam" id="PF00892"/>
    </source>
</evidence>
<keyword evidence="6 11" id="KW-0812">Transmembrane</keyword>
<evidence type="ECO:0000256" key="7">
    <source>
        <dbReference type="ARBA" id="ARBA00022985"/>
    </source>
</evidence>
<evidence type="ECO:0000256" key="4">
    <source>
        <dbReference type="ARBA" id="ARBA00022519"/>
    </source>
</evidence>
<dbReference type="PANTHER" id="PTHR30561:SF9">
    <property type="entry name" value="4-AMINO-4-DEOXY-L-ARABINOSE-PHOSPHOUNDECAPRENOL FLIPPASE SUBUNIT ARNF-RELATED"/>
    <property type="match status" value="1"/>
</dbReference>
<dbReference type="Gene3D" id="1.10.3730.20">
    <property type="match status" value="2"/>
</dbReference>
<name>A0A0U4WLQ7_9PSED</name>
<dbReference type="OrthoDB" id="9783707at2"/>
<accession>A0A0U4WLQ7</accession>
<feature type="domain" description="EamA" evidence="12">
    <location>
        <begin position="8"/>
        <end position="131"/>
    </location>
</feature>
<dbReference type="GO" id="GO:0009245">
    <property type="term" value="P:lipid A biosynthetic process"/>
    <property type="evidence" value="ECO:0007669"/>
    <property type="project" value="UniProtKB-KW"/>
</dbReference>
<dbReference type="EMBL" id="CP013987">
    <property type="protein sequence ID" value="ALZ82957.1"/>
    <property type="molecule type" value="Genomic_DNA"/>
</dbReference>
<gene>
    <name evidence="13" type="ORF">APT59_01570</name>
</gene>
<evidence type="ECO:0000256" key="10">
    <source>
        <dbReference type="ARBA" id="ARBA00023136"/>
    </source>
</evidence>
<keyword evidence="2" id="KW-1003">Cell membrane</keyword>
<evidence type="ECO:0000256" key="1">
    <source>
        <dbReference type="ARBA" id="ARBA00004651"/>
    </source>
</evidence>
<dbReference type="PANTHER" id="PTHR30561">
    <property type="entry name" value="SMR FAMILY PROTON-DEPENDENT DRUG EFFLUX TRANSPORTER SUGE"/>
    <property type="match status" value="1"/>
</dbReference>
<feature type="transmembrane region" description="Helical" evidence="11">
    <location>
        <begin position="207"/>
        <end position="228"/>
    </location>
</feature>
<feature type="transmembrane region" description="Helical" evidence="11">
    <location>
        <begin position="174"/>
        <end position="195"/>
    </location>
</feature>
<proteinExistence type="predicted"/>
<keyword evidence="8 11" id="KW-1133">Transmembrane helix</keyword>
<keyword evidence="3" id="KW-0444">Lipid biosynthesis</keyword>
<feature type="transmembrane region" description="Helical" evidence="11">
    <location>
        <begin position="115"/>
        <end position="135"/>
    </location>
</feature>
<dbReference type="GO" id="GO:0005886">
    <property type="term" value="C:plasma membrane"/>
    <property type="evidence" value="ECO:0007669"/>
    <property type="project" value="UniProtKB-SubCell"/>
</dbReference>
<evidence type="ECO:0000313" key="13">
    <source>
        <dbReference type="EMBL" id="ALZ82957.1"/>
    </source>
</evidence>
<feature type="transmembrane region" description="Helical" evidence="11">
    <location>
        <begin position="234"/>
        <end position="255"/>
    </location>
</feature>
<comment type="subcellular location">
    <subcellularLocation>
        <location evidence="1">Cell membrane</location>
        <topology evidence="1">Multi-pass membrane protein</topology>
    </subcellularLocation>
</comment>
<feature type="transmembrane region" description="Helical" evidence="11">
    <location>
        <begin position="88"/>
        <end position="109"/>
    </location>
</feature>
<keyword evidence="4" id="KW-0997">Cell inner membrane</keyword>
<sequence length="281" mass="28793">MTTPLFALVLLAALLHAGWNALLKIGLDRFLTASLIQIGAGLAALLALPFVALPPAAAWPWIALSVLLHIGYNAFLARAYRYGDLGQVYPLSRGSAPLLVSAVAFLALGEVLSPPALLGLGLLVTGLALMALLGARRGTPPSLALLVCAFTTGTFIAAYTLADALGARASGNAVAYALWLFAVNGVVAALVLRLTRGATAFAGLGPHWRAGLAGGVMSMLAYSLVIVATTQAPIGLVSALRETSVLFALLIGVFWLHETLPLGRICAGLAIVAGVVAIKLA</sequence>
<reference evidence="13 14" key="1">
    <citation type="submission" date="2016-01" db="EMBL/GenBank/DDBJ databases">
        <title>Annotation of Pseudomonas oryzihabitans USDA-ARS-USMARC-56511.</title>
        <authorList>
            <person name="Harhay G.P."/>
            <person name="Harhay D.M."/>
            <person name="Smith T.P.L."/>
            <person name="Bono J.L."/>
            <person name="Heaton M.P."/>
            <person name="Clawson M.L."/>
            <person name="Chitko-Mckown C.G."/>
            <person name="Capik S.F."/>
            <person name="DeDonder K.D."/>
            <person name="Apley M.D."/>
            <person name="Lubbers B.V."/>
            <person name="White B.J."/>
            <person name="Larson R.L."/>
        </authorList>
    </citation>
    <scope>NUCLEOTIDE SEQUENCE [LARGE SCALE GENOMIC DNA]</scope>
    <source>
        <strain evidence="13 14">USDA-ARS-USMARC-56511</strain>
    </source>
</reference>